<evidence type="ECO:0000313" key="13">
    <source>
        <dbReference type="Proteomes" id="UP000253209"/>
    </source>
</evidence>
<name>A0A367GMZ4_9SPHI</name>
<proteinExistence type="inferred from homology"/>
<dbReference type="InterPro" id="IPR039426">
    <property type="entry name" value="TonB-dep_rcpt-like"/>
</dbReference>
<comment type="similarity">
    <text evidence="8 9">Belongs to the TonB-dependent receptor family.</text>
</comment>
<dbReference type="NCBIfam" id="TIGR04056">
    <property type="entry name" value="OMP_RagA_SusC"/>
    <property type="match status" value="1"/>
</dbReference>
<dbReference type="Pfam" id="PF00593">
    <property type="entry name" value="TonB_dep_Rec_b-barrel"/>
    <property type="match status" value="1"/>
</dbReference>
<evidence type="ECO:0000256" key="1">
    <source>
        <dbReference type="ARBA" id="ARBA00004571"/>
    </source>
</evidence>
<dbReference type="EMBL" id="QGDC01000006">
    <property type="protein sequence ID" value="RCH54680.1"/>
    <property type="molecule type" value="Genomic_DNA"/>
</dbReference>
<keyword evidence="7 8" id="KW-0998">Cell outer membrane</keyword>
<dbReference type="InterPro" id="IPR037066">
    <property type="entry name" value="Plug_dom_sf"/>
</dbReference>
<dbReference type="InterPro" id="IPR036942">
    <property type="entry name" value="Beta-barrel_TonB_sf"/>
</dbReference>
<accession>A0A367GMZ4</accession>
<gene>
    <name evidence="12" type="ORF">DJ568_12740</name>
</gene>
<dbReference type="SUPFAM" id="SSF56935">
    <property type="entry name" value="Porins"/>
    <property type="match status" value="1"/>
</dbReference>
<feature type="domain" description="TonB-dependent receptor plug" evidence="11">
    <location>
        <begin position="226"/>
        <end position="331"/>
    </location>
</feature>
<dbReference type="InterPro" id="IPR023996">
    <property type="entry name" value="TonB-dep_OMP_SusC/RagA"/>
</dbReference>
<evidence type="ECO:0000256" key="2">
    <source>
        <dbReference type="ARBA" id="ARBA00022448"/>
    </source>
</evidence>
<dbReference type="Gene3D" id="2.40.170.20">
    <property type="entry name" value="TonB-dependent receptor, beta-barrel domain"/>
    <property type="match status" value="1"/>
</dbReference>
<evidence type="ECO:0000256" key="7">
    <source>
        <dbReference type="ARBA" id="ARBA00023237"/>
    </source>
</evidence>
<dbReference type="Gene3D" id="2.170.130.10">
    <property type="entry name" value="TonB-dependent receptor, plug domain"/>
    <property type="match status" value="1"/>
</dbReference>
<dbReference type="GO" id="GO:0009279">
    <property type="term" value="C:cell outer membrane"/>
    <property type="evidence" value="ECO:0007669"/>
    <property type="project" value="UniProtKB-SubCell"/>
</dbReference>
<keyword evidence="3 8" id="KW-1134">Transmembrane beta strand</keyword>
<keyword evidence="4 8" id="KW-0812">Transmembrane</keyword>
<evidence type="ECO:0008006" key="14">
    <source>
        <dbReference type="Google" id="ProtNLM"/>
    </source>
</evidence>
<evidence type="ECO:0000256" key="8">
    <source>
        <dbReference type="PROSITE-ProRule" id="PRU01360"/>
    </source>
</evidence>
<evidence type="ECO:0000256" key="5">
    <source>
        <dbReference type="ARBA" id="ARBA00023077"/>
    </source>
</evidence>
<dbReference type="Pfam" id="PF13715">
    <property type="entry name" value="CarbopepD_reg_2"/>
    <property type="match status" value="1"/>
</dbReference>
<dbReference type="InterPro" id="IPR000531">
    <property type="entry name" value="Beta-barrel_TonB"/>
</dbReference>
<dbReference type="Pfam" id="PF07715">
    <property type="entry name" value="Plug"/>
    <property type="match status" value="1"/>
</dbReference>
<dbReference type="PROSITE" id="PS52016">
    <property type="entry name" value="TONB_DEPENDENT_REC_3"/>
    <property type="match status" value="1"/>
</dbReference>
<evidence type="ECO:0000259" key="11">
    <source>
        <dbReference type="Pfam" id="PF07715"/>
    </source>
</evidence>
<dbReference type="SUPFAM" id="SSF49464">
    <property type="entry name" value="Carboxypeptidase regulatory domain-like"/>
    <property type="match status" value="1"/>
</dbReference>
<keyword evidence="13" id="KW-1185">Reference proteome</keyword>
<protein>
    <recommendedName>
        <fullName evidence="14">SusC/RagA family TonB-linked outer membrane protein</fullName>
    </recommendedName>
</protein>
<comment type="caution">
    <text evidence="12">The sequence shown here is derived from an EMBL/GenBank/DDBJ whole genome shotgun (WGS) entry which is preliminary data.</text>
</comment>
<organism evidence="12 13">
    <name type="scientific">Mucilaginibacter hurinus</name>
    <dbReference type="NCBI Taxonomy" id="2201324"/>
    <lineage>
        <taxon>Bacteria</taxon>
        <taxon>Pseudomonadati</taxon>
        <taxon>Bacteroidota</taxon>
        <taxon>Sphingobacteriia</taxon>
        <taxon>Sphingobacteriales</taxon>
        <taxon>Sphingobacteriaceae</taxon>
        <taxon>Mucilaginibacter</taxon>
    </lineage>
</organism>
<evidence type="ECO:0000256" key="3">
    <source>
        <dbReference type="ARBA" id="ARBA00022452"/>
    </source>
</evidence>
<keyword evidence="2 8" id="KW-0813">Transport</keyword>
<dbReference type="Proteomes" id="UP000253209">
    <property type="component" value="Unassembled WGS sequence"/>
</dbReference>
<feature type="domain" description="TonB-dependent receptor-like beta-barrel" evidence="10">
    <location>
        <begin position="588"/>
        <end position="966"/>
    </location>
</feature>
<keyword evidence="6 8" id="KW-0472">Membrane</keyword>
<sequence length="1169" mass="130287">MYQFYLKSKAGTPMRANVHRRRSYIKEAYLTMLFVAFSLSVLSQNITLKETNAPLRKVFLAISDQSGIEFLASSEVFEASKPVTINVADKPVGAVLETIFKTQPLKYEIKEKIVVVTRKETITTIRKDSKNENLIRGKVTDSVGNTLPGATIRNETSGSVSITDADGQFSITGNVGNRVSASFLGYTIAAMEIKNASIQLSFILKLTNARLNEVSVVSTGYQTLPKERATGSFTTVGKELFNQQVTPDILSRLESITNGLSVFRNDATRTSQIMVRGLSSINGPTSPLIVVDNFPYEGDLNNLNPNEVESITVLKDAAAASIWGTRAGNGVIVITTKKGRYNQPLQVEANASVTIAAKPNFNYLTQMSSNDYIGFERSLFDKGYYTNQLSSPLAPVVSPVVQLLNQAKNGLITQAKADELISNFGRHDVRDDFSKYLYRQAVNQQYSANITGGSDRSSYLFGIAYENDLNQIKASNDRLNLKYQASYKLLKDLQFNTSLRFTIANTKSGDPSFGSINPIQPYTFLADNDGNAIAVGQTYNQDKKDALMKTGNFLDWNYYPLTNSDYSYQRSKTHDILANFGVDYKLTGDITLDIKYQYEKQTVDGNTVNELQSYYARNLINSFTSVSGTTVTRNIPVGGILDKQRTDLTSHSLRAQLNYSKNWGAHSVALLAGQELRNNITSNTFDRNYGYNSDVLTVAAVRYSQFFTNSLTNEQTTIPFVNSLNQSDYRFLSTYFNGAYTYNNKYTVSISGRRDGSNIFGVNTNDKWTPLWSAGLSWDVSKESFYHSEAIPYLKIRGTYGFSGNVDPSRSALTTISYVNTSIYTGGPISAVSNFANPDLRWEKIRTINIGFDLRTKNDRLTLTLDYYRKNATDLYATVPVDYTAGLNIATVTKNVGAMAGQGIDLALNGKIIDRLIKWTSSANVNFYKDKVTKYYQTSNSGFYYVNGSKTPVEGFPVWSLFSYRYAGLDETGDPVGYLNGQRSKDYAAITGAGTTVNDLVYSGPRFPVWFGSWGNTFSYENLSLATRLTYSFGAYFRRRSIDYRSVATIGLSHPDYTKRWQKPGDELSTNIPSMIYPLVPARDDLYNASEVLTERSDNIRLQYVTIGYQFTKQQHRWLPVRSAQVFLNGNNLGIIWRANKSGIDPDFINTSTSMPIPPNYAVGIRASL</sequence>
<dbReference type="InterPro" id="IPR008969">
    <property type="entry name" value="CarboxyPept-like_regulatory"/>
</dbReference>
<dbReference type="InterPro" id="IPR023997">
    <property type="entry name" value="TonB-dep_OMP_SusC/RagA_CS"/>
</dbReference>
<comment type="subcellular location">
    <subcellularLocation>
        <location evidence="1 8">Cell outer membrane</location>
        <topology evidence="1 8">Multi-pass membrane protein</topology>
    </subcellularLocation>
</comment>
<reference evidence="12 13" key="1">
    <citation type="submission" date="2018-05" db="EMBL/GenBank/DDBJ databases">
        <title>Mucilaginibacter hurinus sp. nov., isolated from briquette warehouse soil.</title>
        <authorList>
            <person name="Choi L."/>
        </authorList>
    </citation>
    <scope>NUCLEOTIDE SEQUENCE [LARGE SCALE GENOMIC DNA]</scope>
    <source>
        <strain evidence="12 13">ZR32</strain>
    </source>
</reference>
<dbReference type="RefSeq" id="WP_114005663.1">
    <property type="nucleotide sequence ID" value="NZ_QGDC01000006.1"/>
</dbReference>
<evidence type="ECO:0000256" key="4">
    <source>
        <dbReference type="ARBA" id="ARBA00022692"/>
    </source>
</evidence>
<dbReference type="InterPro" id="IPR012910">
    <property type="entry name" value="Plug_dom"/>
</dbReference>
<evidence type="ECO:0000256" key="9">
    <source>
        <dbReference type="RuleBase" id="RU003357"/>
    </source>
</evidence>
<evidence type="ECO:0000256" key="6">
    <source>
        <dbReference type="ARBA" id="ARBA00023136"/>
    </source>
</evidence>
<dbReference type="NCBIfam" id="TIGR04057">
    <property type="entry name" value="SusC_RagA_signa"/>
    <property type="match status" value="1"/>
</dbReference>
<evidence type="ECO:0000313" key="12">
    <source>
        <dbReference type="EMBL" id="RCH54680.1"/>
    </source>
</evidence>
<evidence type="ECO:0000259" key="10">
    <source>
        <dbReference type="Pfam" id="PF00593"/>
    </source>
</evidence>
<keyword evidence="5 9" id="KW-0798">TonB box</keyword>
<dbReference type="AlphaFoldDB" id="A0A367GMZ4"/>
<dbReference type="OrthoDB" id="9768177at2"/>